<feature type="compositionally biased region" description="Polar residues" evidence="1">
    <location>
        <begin position="104"/>
        <end position="118"/>
    </location>
</feature>
<dbReference type="Proteomes" id="UP000735302">
    <property type="component" value="Unassembled WGS sequence"/>
</dbReference>
<protein>
    <submittedName>
        <fullName evidence="2">Uncharacterized protein</fullName>
    </submittedName>
</protein>
<evidence type="ECO:0000313" key="3">
    <source>
        <dbReference type="Proteomes" id="UP000735302"/>
    </source>
</evidence>
<dbReference type="AlphaFoldDB" id="A0AAV3YQS1"/>
<reference evidence="2 3" key="1">
    <citation type="journal article" date="2021" name="Elife">
        <title>Chloroplast acquisition without the gene transfer in kleptoplastic sea slugs, Plakobranchus ocellatus.</title>
        <authorList>
            <person name="Maeda T."/>
            <person name="Takahashi S."/>
            <person name="Yoshida T."/>
            <person name="Shimamura S."/>
            <person name="Takaki Y."/>
            <person name="Nagai Y."/>
            <person name="Toyoda A."/>
            <person name="Suzuki Y."/>
            <person name="Arimoto A."/>
            <person name="Ishii H."/>
            <person name="Satoh N."/>
            <person name="Nishiyama T."/>
            <person name="Hasebe M."/>
            <person name="Maruyama T."/>
            <person name="Minagawa J."/>
            <person name="Obokata J."/>
            <person name="Shigenobu S."/>
        </authorList>
    </citation>
    <scope>NUCLEOTIDE SEQUENCE [LARGE SCALE GENOMIC DNA]</scope>
</reference>
<feature type="compositionally biased region" description="Basic and acidic residues" evidence="1">
    <location>
        <begin position="9"/>
        <end position="18"/>
    </location>
</feature>
<evidence type="ECO:0000256" key="1">
    <source>
        <dbReference type="SAM" id="MobiDB-lite"/>
    </source>
</evidence>
<name>A0AAV3YQS1_9GAST</name>
<gene>
    <name evidence="2" type="ORF">PoB_001139300</name>
</gene>
<feature type="region of interest" description="Disordered" evidence="1">
    <location>
        <begin position="89"/>
        <end position="118"/>
    </location>
</feature>
<evidence type="ECO:0000313" key="2">
    <source>
        <dbReference type="EMBL" id="GFN84887.1"/>
    </source>
</evidence>
<feature type="region of interest" description="Disordered" evidence="1">
    <location>
        <begin position="1"/>
        <end position="50"/>
    </location>
</feature>
<comment type="caution">
    <text evidence="2">The sequence shown here is derived from an EMBL/GenBank/DDBJ whole genome shotgun (WGS) entry which is preliminary data.</text>
</comment>
<organism evidence="2 3">
    <name type="scientific">Plakobranchus ocellatus</name>
    <dbReference type="NCBI Taxonomy" id="259542"/>
    <lineage>
        <taxon>Eukaryota</taxon>
        <taxon>Metazoa</taxon>
        <taxon>Spiralia</taxon>
        <taxon>Lophotrochozoa</taxon>
        <taxon>Mollusca</taxon>
        <taxon>Gastropoda</taxon>
        <taxon>Heterobranchia</taxon>
        <taxon>Euthyneura</taxon>
        <taxon>Panpulmonata</taxon>
        <taxon>Sacoglossa</taxon>
        <taxon>Placobranchoidea</taxon>
        <taxon>Plakobranchidae</taxon>
        <taxon>Plakobranchus</taxon>
    </lineage>
</organism>
<proteinExistence type="predicted"/>
<feature type="compositionally biased region" description="Polar residues" evidence="1">
    <location>
        <begin position="19"/>
        <end position="44"/>
    </location>
</feature>
<keyword evidence="3" id="KW-1185">Reference proteome</keyword>
<dbReference type="EMBL" id="BLXT01001350">
    <property type="protein sequence ID" value="GFN84887.1"/>
    <property type="molecule type" value="Genomic_DNA"/>
</dbReference>
<sequence length="118" mass="13099">MQTTGGHHGSGDSRRENAMDQSSNNLVGGKHSLSTATHNVNNNHSDYKGGRKIKIYLLQSDKSVTTCSQERPRLFSKRNKIGMIPLLQRSRQSVAPSDLPLSRGLNNQSQRTHTKLMT</sequence>
<accession>A0AAV3YQS1</accession>